<sequence>MFKREHESFKEYAQRWRDLAAQVAPPMMERETITIIVDTLPVFYYEKMVGYMPSSFADLVFAGERIEVGLKRGKFDYAAYMNSGDRRPGANGENKKEGGTHAVTVVPIWPNFPPAQQYQYLANISPFHYPPPYQPRTPNHPQRPPLNQPQSLPAAHPIPNTTLNTNQITNQGRNFLEKKPVEFTPIPVSYANLLPYLLNNAMIAIIPAKIPQPPFSRGYNSNATCAYHGGVSGHSIEHCIPLKHKVHSLIDAGWQKFEEDNCL</sequence>
<reference evidence="2 3" key="1">
    <citation type="submission" date="2018-09" db="EMBL/GenBank/DDBJ databases">
        <title>A high-quality reference genome of wild soybean provides a powerful tool to mine soybean genomes.</title>
        <authorList>
            <person name="Xie M."/>
            <person name="Chung C.Y.L."/>
            <person name="Li M.-W."/>
            <person name="Wong F.-L."/>
            <person name="Chan T.-F."/>
            <person name="Lam H.-M."/>
        </authorList>
    </citation>
    <scope>NUCLEOTIDE SEQUENCE [LARGE SCALE GENOMIC DNA]</scope>
    <source>
        <strain evidence="3">cv. W05</strain>
        <tissue evidence="2">Hypocotyl of etiolated seedlings</tissue>
    </source>
</reference>
<evidence type="ECO:0000256" key="1">
    <source>
        <dbReference type="SAM" id="MobiDB-lite"/>
    </source>
</evidence>
<name>A0A445L0T5_GLYSO</name>
<dbReference type="AlphaFoldDB" id="A0A445L0T5"/>
<dbReference type="PANTHER" id="PTHR32108:SF9">
    <property type="entry name" value="REVERSE TRANSCRIPTASE RNASE H-LIKE DOMAIN-CONTAINING PROTEIN"/>
    <property type="match status" value="1"/>
</dbReference>
<keyword evidence="3" id="KW-1185">Reference proteome</keyword>
<gene>
    <name evidence="2" type="ORF">D0Y65_009880</name>
</gene>
<evidence type="ECO:0000313" key="2">
    <source>
        <dbReference type="EMBL" id="RZC16756.1"/>
    </source>
</evidence>
<evidence type="ECO:0008006" key="4">
    <source>
        <dbReference type="Google" id="ProtNLM"/>
    </source>
</evidence>
<proteinExistence type="predicted"/>
<organism evidence="2 3">
    <name type="scientific">Glycine soja</name>
    <name type="common">Wild soybean</name>
    <dbReference type="NCBI Taxonomy" id="3848"/>
    <lineage>
        <taxon>Eukaryota</taxon>
        <taxon>Viridiplantae</taxon>
        <taxon>Streptophyta</taxon>
        <taxon>Embryophyta</taxon>
        <taxon>Tracheophyta</taxon>
        <taxon>Spermatophyta</taxon>
        <taxon>Magnoliopsida</taxon>
        <taxon>eudicotyledons</taxon>
        <taxon>Gunneridae</taxon>
        <taxon>Pentapetalae</taxon>
        <taxon>rosids</taxon>
        <taxon>fabids</taxon>
        <taxon>Fabales</taxon>
        <taxon>Fabaceae</taxon>
        <taxon>Papilionoideae</taxon>
        <taxon>50 kb inversion clade</taxon>
        <taxon>NPAAA clade</taxon>
        <taxon>indigoferoid/millettioid clade</taxon>
        <taxon>Phaseoleae</taxon>
        <taxon>Glycine</taxon>
        <taxon>Glycine subgen. Soja</taxon>
    </lineage>
</organism>
<protein>
    <recommendedName>
        <fullName evidence="4">Retrotransposon gag domain-containing protein</fullName>
    </recommendedName>
</protein>
<dbReference type="EMBL" id="QZWG01000004">
    <property type="protein sequence ID" value="RZC16756.1"/>
    <property type="molecule type" value="Genomic_DNA"/>
</dbReference>
<evidence type="ECO:0000313" key="3">
    <source>
        <dbReference type="Proteomes" id="UP000289340"/>
    </source>
</evidence>
<accession>A0A445L0T5</accession>
<feature type="compositionally biased region" description="Low complexity" evidence="1">
    <location>
        <begin position="157"/>
        <end position="166"/>
    </location>
</feature>
<dbReference type="PANTHER" id="PTHR32108">
    <property type="entry name" value="DNA-DIRECTED RNA POLYMERASE SUBUNIT ALPHA"/>
    <property type="match status" value="1"/>
</dbReference>
<dbReference type="Proteomes" id="UP000289340">
    <property type="component" value="Chromosome 4"/>
</dbReference>
<feature type="region of interest" description="Disordered" evidence="1">
    <location>
        <begin position="131"/>
        <end position="166"/>
    </location>
</feature>
<comment type="caution">
    <text evidence="2">The sequence shown here is derived from an EMBL/GenBank/DDBJ whole genome shotgun (WGS) entry which is preliminary data.</text>
</comment>